<dbReference type="InterPro" id="IPR036388">
    <property type="entry name" value="WH-like_DNA-bd_sf"/>
</dbReference>
<feature type="DNA-binding region" description="OmpR/PhoB-type" evidence="3">
    <location>
        <begin position="137"/>
        <end position="236"/>
    </location>
</feature>
<keyword evidence="7" id="KW-1185">Reference proteome</keyword>
<dbReference type="PANTHER" id="PTHR48111">
    <property type="entry name" value="REGULATOR OF RPOS"/>
    <property type="match status" value="1"/>
</dbReference>
<dbReference type="Pfam" id="PF00486">
    <property type="entry name" value="Trans_reg_C"/>
    <property type="match status" value="1"/>
</dbReference>
<dbReference type="GO" id="GO:0032993">
    <property type="term" value="C:protein-DNA complex"/>
    <property type="evidence" value="ECO:0007669"/>
    <property type="project" value="TreeGrafter"/>
</dbReference>
<dbReference type="Gene3D" id="3.40.50.2300">
    <property type="match status" value="1"/>
</dbReference>
<dbReference type="AlphaFoldDB" id="A0A562E497"/>
<dbReference type="CDD" id="cd00383">
    <property type="entry name" value="trans_reg_C"/>
    <property type="match status" value="1"/>
</dbReference>
<dbReference type="Proteomes" id="UP000321583">
    <property type="component" value="Unassembled WGS sequence"/>
</dbReference>
<dbReference type="GO" id="GO:0000156">
    <property type="term" value="F:phosphorelay response regulator activity"/>
    <property type="evidence" value="ECO:0007669"/>
    <property type="project" value="TreeGrafter"/>
</dbReference>
<feature type="modified residue" description="4-aspartylphosphate" evidence="2">
    <location>
        <position position="63"/>
    </location>
</feature>
<name>A0A562E497_9GAMM</name>
<dbReference type="PANTHER" id="PTHR48111:SF6">
    <property type="entry name" value="TRANSCRIPTIONAL REGULATORY PROTEIN CREB"/>
    <property type="match status" value="1"/>
</dbReference>
<evidence type="ECO:0000313" key="6">
    <source>
        <dbReference type="EMBL" id="TWH16553.1"/>
    </source>
</evidence>
<dbReference type="Gene3D" id="6.10.250.690">
    <property type="match status" value="1"/>
</dbReference>
<evidence type="ECO:0000256" key="1">
    <source>
        <dbReference type="ARBA" id="ARBA00023125"/>
    </source>
</evidence>
<proteinExistence type="predicted"/>
<feature type="domain" description="Response regulatory" evidence="4">
    <location>
        <begin position="14"/>
        <end position="127"/>
    </location>
</feature>
<comment type="caution">
    <text evidence="6">The sequence shown here is derived from an EMBL/GenBank/DDBJ whole genome shotgun (WGS) entry which is preliminary data.</text>
</comment>
<reference evidence="6 7" key="1">
    <citation type="submission" date="2019-07" db="EMBL/GenBank/DDBJ databases">
        <title>Genome sequencing of lignin-degrading bacterial isolates.</title>
        <authorList>
            <person name="Gladden J."/>
        </authorList>
    </citation>
    <scope>NUCLEOTIDE SEQUENCE [LARGE SCALE GENOMIC DNA]</scope>
    <source>
        <strain evidence="6 7">J19</strain>
    </source>
</reference>
<dbReference type="PROSITE" id="PS50110">
    <property type="entry name" value="RESPONSE_REGULATORY"/>
    <property type="match status" value="1"/>
</dbReference>
<dbReference type="InterPro" id="IPR001867">
    <property type="entry name" value="OmpR/PhoB-type_DNA-bd"/>
</dbReference>
<dbReference type="SUPFAM" id="SSF52172">
    <property type="entry name" value="CheY-like"/>
    <property type="match status" value="1"/>
</dbReference>
<dbReference type="SMART" id="SM00862">
    <property type="entry name" value="Trans_reg_C"/>
    <property type="match status" value="1"/>
</dbReference>
<organism evidence="6 7">
    <name type="scientific">Pseudoxanthomonas taiwanensis J19</name>
    <dbReference type="NCBI Taxonomy" id="935569"/>
    <lineage>
        <taxon>Bacteria</taxon>
        <taxon>Pseudomonadati</taxon>
        <taxon>Pseudomonadota</taxon>
        <taxon>Gammaproteobacteria</taxon>
        <taxon>Lysobacterales</taxon>
        <taxon>Lysobacteraceae</taxon>
        <taxon>Pseudoxanthomonas</taxon>
    </lineage>
</organism>
<dbReference type="PROSITE" id="PS51755">
    <property type="entry name" value="OMPR_PHOB"/>
    <property type="match status" value="1"/>
</dbReference>
<keyword evidence="1 3" id="KW-0238">DNA-binding</keyword>
<dbReference type="GO" id="GO:0006355">
    <property type="term" value="P:regulation of DNA-templated transcription"/>
    <property type="evidence" value="ECO:0007669"/>
    <property type="project" value="InterPro"/>
</dbReference>
<evidence type="ECO:0000313" key="7">
    <source>
        <dbReference type="Proteomes" id="UP000321583"/>
    </source>
</evidence>
<gene>
    <name evidence="6" type="ORF">L613_001200000180</name>
</gene>
<keyword evidence="2" id="KW-0597">Phosphoprotein</keyword>
<dbReference type="GO" id="GO:0000976">
    <property type="term" value="F:transcription cis-regulatory region binding"/>
    <property type="evidence" value="ECO:0007669"/>
    <property type="project" value="TreeGrafter"/>
</dbReference>
<evidence type="ECO:0000256" key="3">
    <source>
        <dbReference type="PROSITE-ProRule" id="PRU01091"/>
    </source>
</evidence>
<sequence length="236" mass="25809">MGRDYAWPMPSAPLILIVDDEPAIADTLLYALRSEGLQAEHCLLGGQAVERVRAGGVDVLVLDVGLPDIGGFDVCRQVRAFSGVPVIFLTARGEEIDRVLGLELGGDDYVAKPFSPREMVARVRARLRRHPAAGADAAWLERGDFAVDRAGHRIHYRGRPLDLTRYEYALLEALLQRPGAILSRAQLMDRAWDSAAASGDRTVDTHVKTLRAKLRAAGVEPDPIRTHRGLGYAIEA</sequence>
<evidence type="ECO:0000259" key="5">
    <source>
        <dbReference type="PROSITE" id="PS51755"/>
    </source>
</evidence>
<dbReference type="InterPro" id="IPR001789">
    <property type="entry name" value="Sig_transdc_resp-reg_receiver"/>
</dbReference>
<dbReference type="GO" id="GO:0005829">
    <property type="term" value="C:cytosol"/>
    <property type="evidence" value="ECO:0007669"/>
    <property type="project" value="TreeGrafter"/>
</dbReference>
<dbReference type="InterPro" id="IPR011006">
    <property type="entry name" value="CheY-like_superfamily"/>
</dbReference>
<protein>
    <submittedName>
        <fullName evidence="6">Two-component system catabolic regulation response regulator CreB</fullName>
    </submittedName>
</protein>
<dbReference type="EMBL" id="VLJS01000024">
    <property type="protein sequence ID" value="TWH16553.1"/>
    <property type="molecule type" value="Genomic_DNA"/>
</dbReference>
<dbReference type="Gene3D" id="1.10.10.10">
    <property type="entry name" value="Winged helix-like DNA-binding domain superfamily/Winged helix DNA-binding domain"/>
    <property type="match status" value="1"/>
</dbReference>
<feature type="domain" description="OmpR/PhoB-type" evidence="5">
    <location>
        <begin position="137"/>
        <end position="236"/>
    </location>
</feature>
<dbReference type="NCBIfam" id="NF008296">
    <property type="entry name" value="PRK11083.1"/>
    <property type="match status" value="1"/>
</dbReference>
<dbReference type="InterPro" id="IPR039420">
    <property type="entry name" value="WalR-like"/>
</dbReference>
<dbReference type="Pfam" id="PF00072">
    <property type="entry name" value="Response_reg"/>
    <property type="match status" value="1"/>
</dbReference>
<evidence type="ECO:0000259" key="4">
    <source>
        <dbReference type="PROSITE" id="PS50110"/>
    </source>
</evidence>
<dbReference type="CDD" id="cd17574">
    <property type="entry name" value="REC_OmpR"/>
    <property type="match status" value="1"/>
</dbReference>
<accession>A0A562E497</accession>
<dbReference type="SMART" id="SM00448">
    <property type="entry name" value="REC"/>
    <property type="match status" value="1"/>
</dbReference>
<evidence type="ECO:0000256" key="2">
    <source>
        <dbReference type="PROSITE-ProRule" id="PRU00169"/>
    </source>
</evidence>
<dbReference type="InterPro" id="IPR016032">
    <property type="entry name" value="Sig_transdc_resp-reg_C-effctor"/>
</dbReference>
<dbReference type="SUPFAM" id="SSF46894">
    <property type="entry name" value="C-terminal effector domain of the bipartite response regulators"/>
    <property type="match status" value="1"/>
</dbReference>